<evidence type="ECO:0000256" key="3">
    <source>
        <dbReference type="ARBA" id="ARBA00022827"/>
    </source>
</evidence>
<dbReference type="InterPro" id="IPR050641">
    <property type="entry name" value="RIFMO-like"/>
</dbReference>
<keyword evidence="3" id="KW-0274">FAD</keyword>
<proteinExistence type="predicted"/>
<name>D2B1N1_STRRD</name>
<comment type="cofactor">
    <cofactor evidence="1">
        <name>FAD</name>
        <dbReference type="ChEBI" id="CHEBI:57692"/>
    </cofactor>
</comment>
<gene>
    <name evidence="5" type="ordered locus">Sros_4465</name>
</gene>
<dbReference type="HOGENOM" id="CLU_009665_20_1_11"/>
<evidence type="ECO:0000256" key="2">
    <source>
        <dbReference type="ARBA" id="ARBA00022630"/>
    </source>
</evidence>
<accession>D2B1N1</accession>
<dbReference type="GO" id="GO:0071949">
    <property type="term" value="F:FAD binding"/>
    <property type="evidence" value="ECO:0007669"/>
    <property type="project" value="InterPro"/>
</dbReference>
<dbReference type="Pfam" id="PF01494">
    <property type="entry name" value="FAD_binding_3"/>
    <property type="match status" value="1"/>
</dbReference>
<dbReference type="KEGG" id="sro:Sros_4465"/>
<dbReference type="STRING" id="479432.Sros_4465"/>
<sequence length="578" mass="61528">MISRCARRAFDSDERHPATAKAVGGGSLLALAPGKGITAHRESGATLQTYAALSKPQDWFAAIDFMDGWASRRGSFVHDVVIVGAGPVGLFLACELGLAGCSVLVLEREPEPGSPWKADPLGMRGLSAASVEAFYRRGMLQPLLKASGVNDYPGADEPAPPRGVGHFAGMMLDPAKVDVTALPFRLPGPATEGVMTHLEAVESVLSERASMLGVEVRRGVTVSAIAQDDQIVVAHAGEHEYPARWVVGCDGGRSAVRGLAGFDFVGTEPQFTGYVVLATIADPAKLRPGFNLTPTGMYLRTPAKGYLGMLEFDGGAFDRSQRPTREHLQAVLRRVSGTGVTLSEVHLASSFTDRAMQTTTYRRGRVLLAGDAAHIHSRLGAQGLNLGIGDAMNLGWKLAATVRGYAPDGLLDTYTREQHPIGAWVLDWTRAQAAAMKPDPHAQAVQGVIRDLIGTHDGTTYVFEKVSGSSVRHDLGGEQPLVGRNAPDLRLEDGTRLGDLMRDGRGVALDFSTDRCLRGSAMGWEGRMRYAAGAARNDLGLGAVLVRPDGIVAWAGDRAPDREAFERAAGHWFGSPAI</sequence>
<dbReference type="InterPro" id="IPR002938">
    <property type="entry name" value="FAD-bd"/>
</dbReference>
<evidence type="ECO:0000259" key="4">
    <source>
        <dbReference type="Pfam" id="PF01494"/>
    </source>
</evidence>
<protein>
    <submittedName>
        <fullName evidence="5">Oxygenase</fullName>
    </submittedName>
</protein>
<organism evidence="5 6">
    <name type="scientific">Streptosporangium roseum (strain ATCC 12428 / DSM 43021 / JCM 3005 / KCTC 9067 / NCIMB 10171 / NRRL 2505 / NI 9100)</name>
    <dbReference type="NCBI Taxonomy" id="479432"/>
    <lineage>
        <taxon>Bacteria</taxon>
        <taxon>Bacillati</taxon>
        <taxon>Actinomycetota</taxon>
        <taxon>Actinomycetes</taxon>
        <taxon>Streptosporangiales</taxon>
        <taxon>Streptosporangiaceae</taxon>
        <taxon>Streptosporangium</taxon>
    </lineage>
</organism>
<dbReference type="Proteomes" id="UP000002029">
    <property type="component" value="Chromosome"/>
</dbReference>
<dbReference type="EMBL" id="CP001814">
    <property type="protein sequence ID" value="ACZ87333.1"/>
    <property type="molecule type" value="Genomic_DNA"/>
</dbReference>
<dbReference type="PRINTS" id="PR00420">
    <property type="entry name" value="RNGMNOXGNASE"/>
</dbReference>
<reference evidence="5 6" key="1">
    <citation type="journal article" date="2010" name="Stand. Genomic Sci.">
        <title>Complete genome sequence of Streptosporangium roseum type strain (NI 9100).</title>
        <authorList>
            <person name="Nolan M."/>
            <person name="Sikorski J."/>
            <person name="Jando M."/>
            <person name="Lucas S."/>
            <person name="Lapidus A."/>
            <person name="Glavina Del Rio T."/>
            <person name="Chen F."/>
            <person name="Tice H."/>
            <person name="Pitluck S."/>
            <person name="Cheng J.F."/>
            <person name="Chertkov O."/>
            <person name="Sims D."/>
            <person name="Meincke L."/>
            <person name="Brettin T."/>
            <person name="Han C."/>
            <person name="Detter J.C."/>
            <person name="Bruce D."/>
            <person name="Goodwin L."/>
            <person name="Land M."/>
            <person name="Hauser L."/>
            <person name="Chang Y.J."/>
            <person name="Jeffries C.D."/>
            <person name="Ivanova N."/>
            <person name="Mavromatis K."/>
            <person name="Mikhailova N."/>
            <person name="Chen A."/>
            <person name="Palaniappan K."/>
            <person name="Chain P."/>
            <person name="Rohde M."/>
            <person name="Goker M."/>
            <person name="Bristow J."/>
            <person name="Eisen J.A."/>
            <person name="Markowitz V."/>
            <person name="Hugenholtz P."/>
            <person name="Kyrpides N.C."/>
            <person name="Klenk H.P."/>
        </authorList>
    </citation>
    <scope>NUCLEOTIDE SEQUENCE [LARGE SCALE GENOMIC DNA]</scope>
    <source>
        <strain evidence="6">ATCC 12428 / DSM 43021 / JCM 3005 / NI 9100</strain>
    </source>
</reference>
<dbReference type="InterPro" id="IPR036188">
    <property type="entry name" value="FAD/NAD-bd_sf"/>
</dbReference>
<evidence type="ECO:0000313" key="5">
    <source>
        <dbReference type="EMBL" id="ACZ87333.1"/>
    </source>
</evidence>
<feature type="domain" description="FAD-binding" evidence="4">
    <location>
        <begin position="79"/>
        <end position="428"/>
    </location>
</feature>
<keyword evidence="6" id="KW-1185">Reference proteome</keyword>
<dbReference type="Gene3D" id="3.40.30.120">
    <property type="match status" value="1"/>
</dbReference>
<dbReference type="Pfam" id="PF21274">
    <property type="entry name" value="Rng_hyd_C"/>
    <property type="match status" value="1"/>
</dbReference>
<dbReference type="AlphaFoldDB" id="D2B1N1"/>
<dbReference type="GO" id="GO:0016709">
    <property type="term" value="F:oxidoreductase activity, acting on paired donors, with incorporation or reduction of molecular oxygen, NAD(P)H as one donor, and incorporation of one atom of oxygen"/>
    <property type="evidence" value="ECO:0007669"/>
    <property type="project" value="UniProtKB-ARBA"/>
</dbReference>
<dbReference type="Gene3D" id="3.50.50.60">
    <property type="entry name" value="FAD/NAD(P)-binding domain"/>
    <property type="match status" value="1"/>
</dbReference>
<evidence type="ECO:0000313" key="6">
    <source>
        <dbReference type="Proteomes" id="UP000002029"/>
    </source>
</evidence>
<dbReference type="PANTHER" id="PTHR43004:SF19">
    <property type="entry name" value="BINDING MONOOXYGENASE, PUTATIVE (JCVI)-RELATED"/>
    <property type="match status" value="1"/>
</dbReference>
<evidence type="ECO:0000256" key="1">
    <source>
        <dbReference type="ARBA" id="ARBA00001974"/>
    </source>
</evidence>
<dbReference type="eggNOG" id="COG0654">
    <property type="taxonomic scope" value="Bacteria"/>
</dbReference>
<dbReference type="PANTHER" id="PTHR43004">
    <property type="entry name" value="TRK SYSTEM POTASSIUM UPTAKE PROTEIN"/>
    <property type="match status" value="1"/>
</dbReference>
<dbReference type="Gene3D" id="3.30.70.2450">
    <property type="match status" value="1"/>
</dbReference>
<dbReference type="SUPFAM" id="SSF51905">
    <property type="entry name" value="FAD/NAD(P)-binding domain"/>
    <property type="match status" value="1"/>
</dbReference>
<keyword evidence="2" id="KW-0285">Flavoprotein</keyword>